<accession>A0A2P2NEN8</accession>
<evidence type="ECO:0000313" key="1">
    <source>
        <dbReference type="EMBL" id="MBX40914.1"/>
    </source>
</evidence>
<sequence length="27" mass="3424">MFIMWWYAINNYKIIIRRGSLDFKENT</sequence>
<name>A0A2P2NEN8_RHIMU</name>
<organism evidence="1">
    <name type="scientific">Rhizophora mucronata</name>
    <name type="common">Asiatic mangrove</name>
    <dbReference type="NCBI Taxonomy" id="61149"/>
    <lineage>
        <taxon>Eukaryota</taxon>
        <taxon>Viridiplantae</taxon>
        <taxon>Streptophyta</taxon>
        <taxon>Embryophyta</taxon>
        <taxon>Tracheophyta</taxon>
        <taxon>Spermatophyta</taxon>
        <taxon>Magnoliopsida</taxon>
        <taxon>eudicotyledons</taxon>
        <taxon>Gunneridae</taxon>
        <taxon>Pentapetalae</taxon>
        <taxon>rosids</taxon>
        <taxon>fabids</taxon>
        <taxon>Malpighiales</taxon>
        <taxon>Rhizophoraceae</taxon>
        <taxon>Rhizophora</taxon>
    </lineage>
</organism>
<reference evidence="1" key="1">
    <citation type="submission" date="2018-02" db="EMBL/GenBank/DDBJ databases">
        <title>Rhizophora mucronata_Transcriptome.</title>
        <authorList>
            <person name="Meera S.P."/>
            <person name="Sreeshan A."/>
            <person name="Augustine A."/>
        </authorList>
    </citation>
    <scope>NUCLEOTIDE SEQUENCE</scope>
    <source>
        <tissue evidence="1">Leaf</tissue>
    </source>
</reference>
<dbReference type="EMBL" id="GGEC01060430">
    <property type="protein sequence ID" value="MBX40914.1"/>
    <property type="molecule type" value="Transcribed_RNA"/>
</dbReference>
<proteinExistence type="predicted"/>
<dbReference type="AlphaFoldDB" id="A0A2P2NEN8"/>
<protein>
    <submittedName>
        <fullName evidence="1">Uncharacterized protein</fullName>
    </submittedName>
</protein>